<dbReference type="PANTHER" id="PTHR46112">
    <property type="entry name" value="AMINOPEPTIDASE"/>
    <property type="match status" value="1"/>
</dbReference>
<keyword evidence="3" id="KW-0645">Protease</keyword>
<organism evidence="3 4">
    <name type="scientific">Candidatus Dormiibacter inghamiae</name>
    <dbReference type="NCBI Taxonomy" id="3127013"/>
    <lineage>
        <taxon>Bacteria</taxon>
        <taxon>Bacillati</taxon>
        <taxon>Candidatus Dormiibacterota</taxon>
        <taxon>Candidatus Dormibacteria</taxon>
        <taxon>Candidatus Dormibacterales</taxon>
        <taxon>Candidatus Dormibacteraceae</taxon>
        <taxon>Candidatus Dormiibacter</taxon>
    </lineage>
</organism>
<dbReference type="Gene3D" id="3.90.230.10">
    <property type="entry name" value="Creatinase/methionine aminopeptidase superfamily"/>
    <property type="match status" value="1"/>
</dbReference>
<dbReference type="RefSeq" id="WP_338176166.1">
    <property type="nucleotide sequence ID" value="NZ_JAEKNQ010000008.1"/>
</dbReference>
<gene>
    <name evidence="3" type="ORF">JF888_01165</name>
</gene>
<evidence type="ECO:0000313" key="4">
    <source>
        <dbReference type="Proteomes" id="UP000620075"/>
    </source>
</evidence>
<evidence type="ECO:0000313" key="3">
    <source>
        <dbReference type="EMBL" id="MBJ7601800.1"/>
    </source>
</evidence>
<feature type="domain" description="Peptidase M24" evidence="1">
    <location>
        <begin position="160"/>
        <end position="360"/>
    </location>
</feature>
<protein>
    <submittedName>
        <fullName evidence="3">Aminopeptidase P family protein</fullName>
    </submittedName>
</protein>
<dbReference type="AlphaFoldDB" id="A0A934KGR1"/>
<reference evidence="3 4" key="1">
    <citation type="submission" date="2020-10" db="EMBL/GenBank/DDBJ databases">
        <title>Ca. Dormibacterota MAGs.</title>
        <authorList>
            <person name="Montgomery K."/>
        </authorList>
    </citation>
    <scope>NUCLEOTIDE SEQUENCE [LARGE SCALE GENOMIC DNA]</scope>
    <source>
        <strain evidence="3">SC8811_S16_3</strain>
    </source>
</reference>
<dbReference type="PANTHER" id="PTHR46112:SF2">
    <property type="entry name" value="XAA-PRO AMINOPEPTIDASE P-RELATED"/>
    <property type="match status" value="1"/>
</dbReference>
<comment type="caution">
    <text evidence="3">The sequence shown here is derived from an EMBL/GenBank/DDBJ whole genome shotgun (WGS) entry which is preliminary data.</text>
</comment>
<dbReference type="InterPro" id="IPR029149">
    <property type="entry name" value="Creatin/AminoP/Spt16_N"/>
</dbReference>
<keyword evidence="3" id="KW-0031">Aminopeptidase</keyword>
<dbReference type="Gene3D" id="3.40.350.10">
    <property type="entry name" value="Creatinase/prolidase N-terminal domain"/>
    <property type="match status" value="1"/>
</dbReference>
<dbReference type="InterPro" id="IPR036005">
    <property type="entry name" value="Creatinase/aminopeptidase-like"/>
</dbReference>
<name>A0A934KGR1_9BACT</name>
<proteinExistence type="predicted"/>
<feature type="domain" description="Creatinase N-terminal" evidence="2">
    <location>
        <begin position="15"/>
        <end position="152"/>
    </location>
</feature>
<dbReference type="Pfam" id="PF00557">
    <property type="entry name" value="Peptidase_M24"/>
    <property type="match status" value="1"/>
</dbReference>
<dbReference type="InterPro" id="IPR000994">
    <property type="entry name" value="Pept_M24"/>
</dbReference>
<evidence type="ECO:0000259" key="2">
    <source>
        <dbReference type="Pfam" id="PF01321"/>
    </source>
</evidence>
<dbReference type="CDD" id="cd01066">
    <property type="entry name" value="APP_MetAP"/>
    <property type="match status" value="1"/>
</dbReference>
<dbReference type="Pfam" id="PF01321">
    <property type="entry name" value="Creatinase_N"/>
    <property type="match status" value="1"/>
</dbReference>
<dbReference type="SUPFAM" id="SSF53092">
    <property type="entry name" value="Creatinase/prolidase N-terminal domain"/>
    <property type="match status" value="1"/>
</dbReference>
<dbReference type="SUPFAM" id="SSF55920">
    <property type="entry name" value="Creatinase/aminopeptidase"/>
    <property type="match status" value="1"/>
</dbReference>
<sequence length="381" mass="42373">MAAIASDQARQLINLERLQAELDRSDLDAVVAVSPENTHYLSGAWIRTQVSIRDRLALLVWPVLGEPTFVVCNIEESLAERESWIKDVRTYVEFAQSPVNLLLEVLREKGLEGGRIGIERRFLTAEYHQELIEGMRADYQAADHLLERVRAVKTPGEVSLIRDAFFKTEAAIRAAWAGSRAGDSERVIAQRMVDELTRQGADGVRHITLASGENTIHAHRRPGDRQLGPGDLLLTDIGGNWGGFNSDMARMGVCGDPTPESAAEFSSYREAYVDTLQYLRPGVTAASVFHYCARAFGDRGIDLTSPHIGHSVSRGGGHENPILHPFNEQRLEPGMLIALEPTFRPNDTRRYHLEDLVLITPNGADIITDWESTAQMIRITT</sequence>
<accession>A0A934KGR1</accession>
<dbReference type="InterPro" id="IPR050659">
    <property type="entry name" value="Peptidase_M24B"/>
</dbReference>
<dbReference type="InterPro" id="IPR000587">
    <property type="entry name" value="Creatinase_N"/>
</dbReference>
<dbReference type="GO" id="GO:0004177">
    <property type="term" value="F:aminopeptidase activity"/>
    <property type="evidence" value="ECO:0007669"/>
    <property type="project" value="UniProtKB-KW"/>
</dbReference>
<keyword evidence="3" id="KW-0378">Hydrolase</keyword>
<dbReference type="EMBL" id="JAEKNQ010000008">
    <property type="protein sequence ID" value="MBJ7601800.1"/>
    <property type="molecule type" value="Genomic_DNA"/>
</dbReference>
<dbReference type="Proteomes" id="UP000620075">
    <property type="component" value="Unassembled WGS sequence"/>
</dbReference>
<evidence type="ECO:0000259" key="1">
    <source>
        <dbReference type="Pfam" id="PF00557"/>
    </source>
</evidence>